<evidence type="ECO:0000259" key="3">
    <source>
        <dbReference type="Pfam" id="PF12773"/>
    </source>
</evidence>
<evidence type="ECO:0000256" key="1">
    <source>
        <dbReference type="SAM" id="MobiDB-lite"/>
    </source>
</evidence>
<gene>
    <name evidence="4" type="ORF">Azoinq_01895</name>
</gene>
<feature type="compositionally biased region" description="Basic residues" evidence="1">
    <location>
        <begin position="279"/>
        <end position="288"/>
    </location>
</feature>
<feature type="region of interest" description="Disordered" evidence="1">
    <location>
        <begin position="151"/>
        <end position="177"/>
    </location>
</feature>
<protein>
    <submittedName>
        <fullName evidence="4">Zinc ribbon domain-containing protein</fullName>
    </submittedName>
</protein>
<dbReference type="AlphaFoldDB" id="A0A975SP72"/>
<accession>A0A975SP72</accession>
<name>A0A975SP72_9RHOO</name>
<evidence type="ECO:0000256" key="2">
    <source>
        <dbReference type="SAM" id="Phobius"/>
    </source>
</evidence>
<dbReference type="Pfam" id="PF12773">
    <property type="entry name" value="DZR"/>
    <property type="match status" value="1"/>
</dbReference>
<keyword evidence="2" id="KW-0472">Membrane</keyword>
<dbReference type="KEGG" id="aiq:Azoinq_01895"/>
<evidence type="ECO:0000313" key="5">
    <source>
        <dbReference type="Proteomes" id="UP000683428"/>
    </source>
</evidence>
<sequence length="329" mass="32268">MSTCSACRAELKPGAQFCPHCGARQTPVGAPASADPQPVGPTCPACGHPLKPGARFCGACGQALEVASPVVPEAQVAPGEPIPAAAPPASPAPAFVPAAESPAAAAVVPPLTFFSEPTGTPSPEVPPRTFQMAPPETPSAPAAVALGAQLSAGPAGAPADTGSAAPREASAGEDAPPRKSALPLLLGAGVSVIALVIFGAVVWYLQASKAAPAEANAPAVPMPAPQASVPPSSQPAPVAAPQPAPAPVPQAVPAPSAPAAAPAPAPEEAPAPASESPKGTKKGSHKGTKGAAKDKTEAAKSGAKDGDEAAYIRKMNDQLERQIRDLQQH</sequence>
<keyword evidence="5" id="KW-1185">Reference proteome</keyword>
<feature type="transmembrane region" description="Helical" evidence="2">
    <location>
        <begin position="184"/>
        <end position="205"/>
    </location>
</feature>
<organism evidence="4 5">
    <name type="scientific">Azospira inquinata</name>
    <dbReference type="NCBI Taxonomy" id="2785627"/>
    <lineage>
        <taxon>Bacteria</taxon>
        <taxon>Pseudomonadati</taxon>
        <taxon>Pseudomonadota</taxon>
        <taxon>Betaproteobacteria</taxon>
        <taxon>Rhodocyclales</taxon>
        <taxon>Rhodocyclaceae</taxon>
        <taxon>Azospira</taxon>
    </lineage>
</organism>
<reference evidence="4" key="1">
    <citation type="submission" date="2020-11" db="EMBL/GenBank/DDBJ databases">
        <title>Azospira inquinata sp. nov.</title>
        <authorList>
            <person name="Moe W.M."/>
            <person name="Mikes M.C."/>
        </authorList>
    </citation>
    <scope>NUCLEOTIDE SEQUENCE</scope>
    <source>
        <strain evidence="4">Azo-3</strain>
    </source>
</reference>
<dbReference type="InterPro" id="IPR025874">
    <property type="entry name" value="DZR"/>
</dbReference>
<dbReference type="Proteomes" id="UP000683428">
    <property type="component" value="Chromosome"/>
</dbReference>
<keyword evidence="2" id="KW-1133">Transmembrane helix</keyword>
<keyword evidence="2" id="KW-0812">Transmembrane</keyword>
<feature type="compositionally biased region" description="Pro residues" evidence="1">
    <location>
        <begin position="232"/>
        <end position="269"/>
    </location>
</feature>
<feature type="region of interest" description="Disordered" evidence="1">
    <location>
        <begin position="221"/>
        <end position="313"/>
    </location>
</feature>
<feature type="compositionally biased region" description="Basic and acidic residues" evidence="1">
    <location>
        <begin position="291"/>
        <end position="313"/>
    </location>
</feature>
<evidence type="ECO:0000313" key="4">
    <source>
        <dbReference type="EMBL" id="QWT49394.1"/>
    </source>
</evidence>
<dbReference type="EMBL" id="CP064782">
    <property type="protein sequence ID" value="QWT49394.1"/>
    <property type="molecule type" value="Genomic_DNA"/>
</dbReference>
<feature type="compositionally biased region" description="Low complexity" evidence="1">
    <location>
        <begin position="221"/>
        <end position="231"/>
    </location>
</feature>
<proteinExistence type="predicted"/>
<feature type="domain" description="DZANK-type" evidence="3">
    <location>
        <begin position="4"/>
        <end position="61"/>
    </location>
</feature>